<protein>
    <submittedName>
        <fullName evidence="1">Uncharacterized protein</fullName>
    </submittedName>
</protein>
<evidence type="ECO:0000313" key="2">
    <source>
        <dbReference type="Proteomes" id="UP000605518"/>
    </source>
</evidence>
<proteinExistence type="predicted"/>
<keyword evidence="2" id="KW-1185">Reference proteome</keyword>
<organism evidence="1 2">
    <name type="scientific">Rhizobium phage RHph_Y68</name>
    <dbReference type="NCBI Taxonomy" id="2509787"/>
    <lineage>
        <taxon>Viruses</taxon>
        <taxon>Duplodnaviria</taxon>
        <taxon>Heunggongvirae</taxon>
        <taxon>Uroviricota</taxon>
        <taxon>Caudoviricetes</taxon>
        <taxon>Pootjesviridae</taxon>
        <taxon>Staniewskivirinae</taxon>
        <taxon>Trinifflemingvirus</taxon>
        <taxon>Trinifflemingvirus Y68</taxon>
    </lineage>
</organism>
<reference evidence="1" key="1">
    <citation type="submission" date="2020-01" db="EMBL/GenBank/DDBJ databases">
        <title>Patterns of diversity and host range of bacteriophage communities associated with bean-nodulatin bacteria.</title>
        <authorList>
            <person name="Vann Cauwenberghe J."/>
            <person name="Santamaria R.I."/>
            <person name="Bustos P."/>
            <person name="Juarez S."/>
            <person name="Gonzalez V."/>
        </authorList>
    </citation>
    <scope>NUCLEOTIDE SEQUENCE</scope>
</reference>
<evidence type="ECO:0000313" key="1">
    <source>
        <dbReference type="EMBL" id="QIG68021.1"/>
    </source>
</evidence>
<name>A0A7S5QY29_9CAUD</name>
<sequence length="97" mass="11627">MKLAELNLTQLSAEQIDDLHKSSGFEGNTIFEARFLRYRYDEYFLAFEYFVKLRWKDTGETEDEIIYVALMKDGTFTARYEVESIHHQFRNKSRSAR</sequence>
<dbReference type="EMBL" id="MN988486">
    <property type="protein sequence ID" value="QIG68021.1"/>
    <property type="molecule type" value="Genomic_DNA"/>
</dbReference>
<dbReference type="Proteomes" id="UP000605518">
    <property type="component" value="Segment"/>
</dbReference>
<gene>
    <name evidence="1" type="ORF">EVB55_086</name>
</gene>
<accession>A0A7S5QY29</accession>